<evidence type="ECO:0000313" key="10">
    <source>
        <dbReference type="EMBL" id="MFD2639758.1"/>
    </source>
</evidence>
<evidence type="ECO:0000313" key="11">
    <source>
        <dbReference type="Proteomes" id="UP001597452"/>
    </source>
</evidence>
<keyword evidence="5 8" id="KW-0460">Magnesium</keyword>
<evidence type="ECO:0000256" key="6">
    <source>
        <dbReference type="ARBA" id="ARBA00023098"/>
    </source>
</evidence>
<reference evidence="11" key="1">
    <citation type="journal article" date="2019" name="Int. J. Syst. Evol. Microbiol.">
        <title>The Global Catalogue of Microorganisms (GCM) 10K type strain sequencing project: providing services to taxonomists for standard genome sequencing and annotation.</title>
        <authorList>
            <consortium name="The Broad Institute Genomics Platform"/>
            <consortium name="The Broad Institute Genome Sequencing Center for Infectious Disease"/>
            <person name="Wu L."/>
            <person name="Ma J."/>
        </authorList>
    </citation>
    <scope>NUCLEOTIDE SEQUENCE [LARGE SCALE GENOMIC DNA]</scope>
    <source>
        <strain evidence="11">TISTR 1571</strain>
    </source>
</reference>
<dbReference type="SUPFAM" id="SSF56214">
    <property type="entry name" value="4'-phosphopantetheinyl transferase"/>
    <property type="match status" value="1"/>
</dbReference>
<dbReference type="InterPro" id="IPR037143">
    <property type="entry name" value="4-PPantetheinyl_Trfase_dom_sf"/>
</dbReference>
<dbReference type="EC" id="2.7.8.7" evidence="8"/>
<comment type="similarity">
    <text evidence="8">Belongs to the P-Pant transferase superfamily. AcpS family.</text>
</comment>
<evidence type="ECO:0000259" key="9">
    <source>
        <dbReference type="Pfam" id="PF01648"/>
    </source>
</evidence>
<dbReference type="RefSeq" id="WP_054754810.1">
    <property type="nucleotide sequence ID" value="NZ_JBHUMZ010000046.1"/>
</dbReference>
<keyword evidence="11" id="KW-1185">Reference proteome</keyword>
<keyword evidence="8" id="KW-0963">Cytoplasm</keyword>
<dbReference type="EMBL" id="JBHUMZ010000046">
    <property type="protein sequence ID" value="MFD2639758.1"/>
    <property type="molecule type" value="Genomic_DNA"/>
</dbReference>
<name>A0ABW5QCM2_9BACI</name>
<accession>A0ABW5QCM2</accession>
<dbReference type="Pfam" id="PF01648">
    <property type="entry name" value="ACPS"/>
    <property type="match status" value="1"/>
</dbReference>
<keyword evidence="7 8" id="KW-0275">Fatty acid biosynthesis</keyword>
<comment type="subcellular location">
    <subcellularLocation>
        <location evidence="8">Cytoplasm</location>
    </subcellularLocation>
</comment>
<proteinExistence type="inferred from homology"/>
<dbReference type="NCBIfam" id="TIGR00556">
    <property type="entry name" value="pantethn_trn"/>
    <property type="match status" value="1"/>
</dbReference>
<dbReference type="HAMAP" id="MF_00101">
    <property type="entry name" value="AcpS"/>
    <property type="match status" value="1"/>
</dbReference>
<sequence length="119" mass="13559">MITGTGIDLVELHRIERLMNKNDKFINRILTEREKEQLNKFDHIKRKVEYIAGRFAAKEAFSKAIGTGIGSEVSFQSIEILPDQYGRPRIFKGGTLDENAHISLSHSKDYAIAQVIIEK</sequence>
<dbReference type="GO" id="GO:0008897">
    <property type="term" value="F:holo-[acyl-carrier-protein] synthase activity"/>
    <property type="evidence" value="ECO:0007669"/>
    <property type="project" value="UniProtKB-EC"/>
</dbReference>
<evidence type="ECO:0000256" key="1">
    <source>
        <dbReference type="ARBA" id="ARBA00022516"/>
    </source>
</evidence>
<feature type="binding site" evidence="8">
    <location>
        <position position="59"/>
    </location>
    <ligand>
        <name>Mg(2+)</name>
        <dbReference type="ChEBI" id="CHEBI:18420"/>
    </ligand>
</feature>
<dbReference type="Proteomes" id="UP001597452">
    <property type="component" value="Unassembled WGS sequence"/>
</dbReference>
<evidence type="ECO:0000256" key="7">
    <source>
        <dbReference type="ARBA" id="ARBA00023160"/>
    </source>
</evidence>
<comment type="function">
    <text evidence="8">Transfers the 4'-phosphopantetheine moiety from coenzyme A to a Ser of acyl-carrier-protein.</text>
</comment>
<keyword evidence="2 8" id="KW-0808">Transferase</keyword>
<gene>
    <name evidence="8 10" type="primary">acpS</name>
    <name evidence="10" type="ORF">ACFSW4_12895</name>
</gene>
<dbReference type="Gene3D" id="3.90.470.20">
    <property type="entry name" value="4'-phosphopantetheinyl transferase domain"/>
    <property type="match status" value="1"/>
</dbReference>
<dbReference type="InterPro" id="IPR002582">
    <property type="entry name" value="ACPS"/>
</dbReference>
<comment type="catalytic activity">
    <reaction evidence="8">
        <text>apo-[ACP] + CoA = holo-[ACP] + adenosine 3',5'-bisphosphate + H(+)</text>
        <dbReference type="Rhea" id="RHEA:12068"/>
        <dbReference type="Rhea" id="RHEA-COMP:9685"/>
        <dbReference type="Rhea" id="RHEA-COMP:9690"/>
        <dbReference type="ChEBI" id="CHEBI:15378"/>
        <dbReference type="ChEBI" id="CHEBI:29999"/>
        <dbReference type="ChEBI" id="CHEBI:57287"/>
        <dbReference type="ChEBI" id="CHEBI:58343"/>
        <dbReference type="ChEBI" id="CHEBI:64479"/>
        <dbReference type="EC" id="2.7.8.7"/>
    </reaction>
</comment>
<keyword evidence="4 8" id="KW-0276">Fatty acid metabolism</keyword>
<comment type="caution">
    <text evidence="10">The sequence shown here is derived from an EMBL/GenBank/DDBJ whole genome shotgun (WGS) entry which is preliminary data.</text>
</comment>
<comment type="cofactor">
    <cofactor evidence="8">
        <name>Mg(2+)</name>
        <dbReference type="ChEBI" id="CHEBI:18420"/>
    </cofactor>
</comment>
<evidence type="ECO:0000256" key="5">
    <source>
        <dbReference type="ARBA" id="ARBA00022842"/>
    </source>
</evidence>
<evidence type="ECO:0000256" key="3">
    <source>
        <dbReference type="ARBA" id="ARBA00022723"/>
    </source>
</evidence>
<keyword evidence="3 8" id="KW-0479">Metal-binding</keyword>
<organism evidence="10 11">
    <name type="scientific">Piscibacillus salipiscarius</name>
    <dbReference type="NCBI Taxonomy" id="299480"/>
    <lineage>
        <taxon>Bacteria</taxon>
        <taxon>Bacillati</taxon>
        <taxon>Bacillota</taxon>
        <taxon>Bacilli</taxon>
        <taxon>Bacillales</taxon>
        <taxon>Bacillaceae</taxon>
        <taxon>Piscibacillus</taxon>
    </lineage>
</organism>
<feature type="domain" description="4'-phosphopantetheinyl transferase" evidence="9">
    <location>
        <begin position="5"/>
        <end position="114"/>
    </location>
</feature>
<keyword evidence="1 8" id="KW-0444">Lipid biosynthesis</keyword>
<protein>
    <recommendedName>
        <fullName evidence="8">Holo-[acyl-carrier-protein] synthase</fullName>
        <shortName evidence="8">Holo-ACP synthase</shortName>
        <ecNumber evidence="8">2.7.8.7</ecNumber>
    </recommendedName>
    <alternativeName>
        <fullName evidence="8">4'-phosphopantetheinyl transferase AcpS</fullName>
    </alternativeName>
</protein>
<evidence type="ECO:0000256" key="4">
    <source>
        <dbReference type="ARBA" id="ARBA00022832"/>
    </source>
</evidence>
<dbReference type="InterPro" id="IPR008278">
    <property type="entry name" value="4-PPantetheinyl_Trfase_dom"/>
</dbReference>
<dbReference type="InterPro" id="IPR004568">
    <property type="entry name" value="Ppantetheine-prot_Trfase_dom"/>
</dbReference>
<evidence type="ECO:0000256" key="8">
    <source>
        <dbReference type="HAMAP-Rule" id="MF_00101"/>
    </source>
</evidence>
<dbReference type="NCBIfam" id="TIGR00516">
    <property type="entry name" value="acpS"/>
    <property type="match status" value="1"/>
</dbReference>
<keyword evidence="6 8" id="KW-0443">Lipid metabolism</keyword>
<evidence type="ECO:0000256" key="2">
    <source>
        <dbReference type="ARBA" id="ARBA00022679"/>
    </source>
</evidence>
<feature type="binding site" evidence="8">
    <location>
        <position position="8"/>
    </location>
    <ligand>
        <name>Mg(2+)</name>
        <dbReference type="ChEBI" id="CHEBI:18420"/>
    </ligand>
</feature>